<evidence type="ECO:0000259" key="2">
    <source>
        <dbReference type="Pfam" id="PF03816"/>
    </source>
</evidence>
<dbReference type="Gene3D" id="3.40.630.190">
    <property type="entry name" value="LCP protein"/>
    <property type="match status" value="1"/>
</dbReference>
<evidence type="ECO:0000313" key="3">
    <source>
        <dbReference type="EMBL" id="OGE80705.1"/>
    </source>
</evidence>
<gene>
    <name evidence="3" type="ORF">A2720_04040</name>
</gene>
<dbReference type="NCBIfam" id="TIGR00350">
    <property type="entry name" value="lytR_cpsA_psr"/>
    <property type="match status" value="1"/>
</dbReference>
<dbReference type="InterPro" id="IPR004474">
    <property type="entry name" value="LytR_CpsA_psr"/>
</dbReference>
<dbReference type="InterPro" id="IPR050922">
    <property type="entry name" value="LytR/CpsA/Psr_CW_biosynth"/>
</dbReference>
<evidence type="ECO:0000313" key="4">
    <source>
        <dbReference type="Proteomes" id="UP000178892"/>
    </source>
</evidence>
<dbReference type="PANTHER" id="PTHR33392:SF6">
    <property type="entry name" value="POLYISOPRENYL-TEICHOIC ACID--PEPTIDOGLYCAN TEICHOIC ACID TRANSFERASE TAGU"/>
    <property type="match status" value="1"/>
</dbReference>
<reference evidence="3 4" key="1">
    <citation type="journal article" date="2016" name="Nat. Commun.">
        <title>Thousands of microbial genomes shed light on interconnected biogeochemical processes in an aquifer system.</title>
        <authorList>
            <person name="Anantharaman K."/>
            <person name="Brown C.T."/>
            <person name="Hug L.A."/>
            <person name="Sharon I."/>
            <person name="Castelle C.J."/>
            <person name="Probst A.J."/>
            <person name="Thomas B.C."/>
            <person name="Singh A."/>
            <person name="Wilkins M.J."/>
            <person name="Karaoz U."/>
            <person name="Brodie E.L."/>
            <person name="Williams K.H."/>
            <person name="Hubbard S.S."/>
            <person name="Banfield J.F."/>
        </authorList>
    </citation>
    <scope>NUCLEOTIDE SEQUENCE [LARGE SCALE GENOMIC DNA]</scope>
</reference>
<dbReference type="PANTHER" id="PTHR33392">
    <property type="entry name" value="POLYISOPRENYL-TEICHOIC ACID--PEPTIDOGLYCAN TEICHOIC ACID TRANSFERASE TAGU"/>
    <property type="match status" value="1"/>
</dbReference>
<dbReference type="Proteomes" id="UP000178892">
    <property type="component" value="Unassembled WGS sequence"/>
</dbReference>
<protein>
    <recommendedName>
        <fullName evidence="2">Cell envelope-related transcriptional attenuator domain-containing protein</fullName>
    </recommendedName>
</protein>
<dbReference type="Pfam" id="PF03816">
    <property type="entry name" value="LytR_cpsA_psr"/>
    <property type="match status" value="1"/>
</dbReference>
<dbReference type="AlphaFoldDB" id="A0A1F5NSP7"/>
<proteinExistence type="inferred from homology"/>
<comment type="similarity">
    <text evidence="1">Belongs to the LytR/CpsA/Psr (LCP) family.</text>
</comment>
<sequence length="451" mass="50076">MNNFDLIGPKEHPAPMQYAPPRRRNKKHLFLLLLLLVISLGVWGGGKIISKTNQIFTNKQNVFVRFGNFFMGDDRQLQGEERGLVNVLLIGMGGPGHEGPLLTDTMIVAQINTLTKEAVLISVPRDFVISVNNSFTKINAIYAYAEAKEGGGGGPAALAAVEKLTGLEVPYFTAIDFKGFVKAVDHVGGLDIYVDRSFTDNTYPDERFGYLPPVTFTQGQEHMNGLRSLQFVRSRHGNSGEGSDFARSERQKKIITAFGQKVIKLNLTDVRTLSNLLNDFTQNFRTNLEPYELKRLTDVSKNISPDNIYSLSLEPQGDLICQGIIEDYVARAYVIQPCEGKTYQDIHAFLSDALAAGRLNKEKAAIEIQNSTGKPYALDSLQTIIDTAYSAKVTSFKSKTPYERTILYDNSNGKFPQTLDYLKNNFNFTLADIPYANSSADFVIILGKDAL</sequence>
<name>A0A1F5NSP7_9BACT</name>
<evidence type="ECO:0000256" key="1">
    <source>
        <dbReference type="ARBA" id="ARBA00006068"/>
    </source>
</evidence>
<accession>A0A1F5NSP7</accession>
<feature type="domain" description="Cell envelope-related transcriptional attenuator" evidence="2">
    <location>
        <begin position="103"/>
        <end position="262"/>
    </location>
</feature>
<comment type="caution">
    <text evidence="3">The sequence shown here is derived from an EMBL/GenBank/DDBJ whole genome shotgun (WGS) entry which is preliminary data.</text>
</comment>
<dbReference type="STRING" id="1817825.A2720_04040"/>
<dbReference type="EMBL" id="MFEL01000018">
    <property type="protein sequence ID" value="OGE80705.1"/>
    <property type="molecule type" value="Genomic_DNA"/>
</dbReference>
<organism evidence="3 4">
    <name type="scientific">Candidatus Doudnabacteria bacterium RIFCSPHIGHO2_01_FULL_46_24</name>
    <dbReference type="NCBI Taxonomy" id="1817825"/>
    <lineage>
        <taxon>Bacteria</taxon>
        <taxon>Candidatus Doudnaibacteriota</taxon>
    </lineage>
</organism>